<evidence type="ECO:0000313" key="2">
    <source>
        <dbReference type="Ensembl" id="ENSSHAP00000042500.1"/>
    </source>
</evidence>
<feature type="compositionally biased region" description="Gly residues" evidence="1">
    <location>
        <begin position="220"/>
        <end position="243"/>
    </location>
</feature>
<evidence type="ECO:0000256" key="1">
    <source>
        <dbReference type="SAM" id="MobiDB-lite"/>
    </source>
</evidence>
<feature type="compositionally biased region" description="Low complexity" evidence="1">
    <location>
        <begin position="84"/>
        <end position="95"/>
    </location>
</feature>
<gene>
    <name evidence="2" type="primary">UBE2S</name>
</gene>
<feature type="compositionally biased region" description="Polar residues" evidence="1">
    <location>
        <begin position="29"/>
        <end position="40"/>
    </location>
</feature>
<dbReference type="Proteomes" id="UP000007648">
    <property type="component" value="Unassembled WGS sequence"/>
</dbReference>
<feature type="compositionally biased region" description="Low complexity" evidence="1">
    <location>
        <begin position="244"/>
        <end position="253"/>
    </location>
</feature>
<sequence>MSPRLRVRMCARARVSVAPSLGGIPVTAPPSSSLDPQNSNVENLPPHIIRLVYKEVTTLTSDPPDGIKVFPNEEDVTDLQVTIEGPGEPRSAPAARPRPPPGSQVSSLSARGHPLRGRPVPHEAAPGQGFPGSPPKGLLPHQNLPPQRGGQRGDLRQRAQERLDRRAGHPPCAADYQVPSDPPEPRVGAERGGRPPASGGLRGVRGPGQAADGDPWRGRGPWGPEGSPGGPRRGRGWPGGGWGLLLLPTRPWG</sequence>
<reference evidence="2" key="2">
    <citation type="submission" date="2025-08" db="UniProtKB">
        <authorList>
            <consortium name="Ensembl"/>
        </authorList>
    </citation>
    <scope>IDENTIFICATION</scope>
</reference>
<accession>A0A7N4PVD8</accession>
<reference evidence="2" key="3">
    <citation type="submission" date="2025-09" db="UniProtKB">
        <authorList>
            <consortium name="Ensembl"/>
        </authorList>
    </citation>
    <scope>IDENTIFICATION</scope>
</reference>
<evidence type="ECO:0000313" key="3">
    <source>
        <dbReference type="Proteomes" id="UP000007648"/>
    </source>
</evidence>
<keyword evidence="3" id="KW-1185">Reference proteome</keyword>
<protein>
    <submittedName>
        <fullName evidence="2">Ubiquitin conjugating enzyme E2 S</fullName>
    </submittedName>
</protein>
<dbReference type="AlphaFoldDB" id="A0A7N4PVD8"/>
<feature type="region of interest" description="Disordered" evidence="1">
    <location>
        <begin position="83"/>
        <end position="253"/>
    </location>
</feature>
<feature type="compositionally biased region" description="Basic and acidic residues" evidence="1">
    <location>
        <begin position="183"/>
        <end position="193"/>
    </location>
</feature>
<dbReference type="InParanoid" id="A0A7N4PVD8"/>
<dbReference type="Ensembl" id="ENSSHAT00000025850.1">
    <property type="protein sequence ID" value="ENSSHAP00000042500.1"/>
    <property type="gene ID" value="ENSSHAG00000029320.1"/>
</dbReference>
<dbReference type="GeneTree" id="ENSGT00940000169278"/>
<proteinExistence type="predicted"/>
<organism evidence="2 3">
    <name type="scientific">Sarcophilus harrisii</name>
    <name type="common">Tasmanian devil</name>
    <name type="synonym">Sarcophilus laniarius</name>
    <dbReference type="NCBI Taxonomy" id="9305"/>
    <lineage>
        <taxon>Eukaryota</taxon>
        <taxon>Metazoa</taxon>
        <taxon>Chordata</taxon>
        <taxon>Craniata</taxon>
        <taxon>Vertebrata</taxon>
        <taxon>Euteleostomi</taxon>
        <taxon>Mammalia</taxon>
        <taxon>Metatheria</taxon>
        <taxon>Dasyuromorphia</taxon>
        <taxon>Dasyuridae</taxon>
        <taxon>Sarcophilus</taxon>
    </lineage>
</organism>
<dbReference type="Gene3D" id="3.10.110.10">
    <property type="entry name" value="Ubiquitin Conjugating Enzyme"/>
    <property type="match status" value="1"/>
</dbReference>
<feature type="region of interest" description="Disordered" evidence="1">
    <location>
        <begin position="20"/>
        <end position="40"/>
    </location>
</feature>
<name>A0A7N4PVD8_SARHA</name>
<feature type="compositionally biased region" description="Basic and acidic residues" evidence="1">
    <location>
        <begin position="151"/>
        <end position="167"/>
    </location>
</feature>
<dbReference type="SUPFAM" id="SSF54495">
    <property type="entry name" value="UBC-like"/>
    <property type="match status" value="1"/>
</dbReference>
<dbReference type="InterPro" id="IPR016135">
    <property type="entry name" value="UBQ-conjugating_enzyme/RWD"/>
</dbReference>
<reference evidence="2 3" key="1">
    <citation type="journal article" date="2011" name="Proc. Natl. Acad. Sci. U.S.A.">
        <title>Genetic diversity and population structure of the endangered marsupial Sarcophilus harrisii (Tasmanian devil).</title>
        <authorList>
            <person name="Miller W."/>
            <person name="Hayes V.M."/>
            <person name="Ratan A."/>
            <person name="Petersen D.C."/>
            <person name="Wittekindt N.E."/>
            <person name="Miller J."/>
            <person name="Walenz B."/>
            <person name="Knight J."/>
            <person name="Qi J."/>
            <person name="Zhao F."/>
            <person name="Wang Q."/>
            <person name="Bedoya-Reina O.C."/>
            <person name="Katiyar N."/>
            <person name="Tomsho L.P."/>
            <person name="Kasson L.M."/>
            <person name="Hardie R.A."/>
            <person name="Woodbridge P."/>
            <person name="Tindall E.A."/>
            <person name="Bertelsen M.F."/>
            <person name="Dixon D."/>
            <person name="Pyecroft S."/>
            <person name="Helgen K.M."/>
            <person name="Lesk A.M."/>
            <person name="Pringle T.H."/>
            <person name="Patterson N."/>
            <person name="Zhang Y."/>
            <person name="Kreiss A."/>
            <person name="Woods G.M."/>
            <person name="Jones M.E."/>
            <person name="Schuster S.C."/>
        </authorList>
    </citation>
    <scope>NUCLEOTIDE SEQUENCE [LARGE SCALE GENOMIC DNA]</scope>
</reference>